<feature type="transmembrane region" description="Helical" evidence="1">
    <location>
        <begin position="29"/>
        <end position="49"/>
    </location>
</feature>
<dbReference type="SMART" id="SM00267">
    <property type="entry name" value="GGDEF"/>
    <property type="match status" value="1"/>
</dbReference>
<keyword evidence="5" id="KW-1185">Reference proteome</keyword>
<feature type="transmembrane region" description="Helical" evidence="1">
    <location>
        <begin position="55"/>
        <end position="78"/>
    </location>
</feature>
<feature type="domain" description="GGDEF" evidence="3">
    <location>
        <begin position="365"/>
        <end position="493"/>
    </location>
</feature>
<proteinExistence type="predicted"/>
<dbReference type="AlphaFoldDB" id="A0A1T4MKB0"/>
<gene>
    <name evidence="4" type="ORF">SAMN02745152_00901</name>
</gene>
<evidence type="ECO:0000256" key="1">
    <source>
        <dbReference type="SAM" id="Phobius"/>
    </source>
</evidence>
<dbReference type="EMBL" id="FUXC01000004">
    <property type="protein sequence ID" value="SJZ67520.1"/>
    <property type="molecule type" value="Genomic_DNA"/>
</dbReference>
<dbReference type="InterPro" id="IPR050706">
    <property type="entry name" value="Cyclic-di-GMP_PDE-like"/>
</dbReference>
<dbReference type="InterPro" id="IPR043128">
    <property type="entry name" value="Rev_trsase/Diguanyl_cyclase"/>
</dbReference>
<dbReference type="PROSITE" id="PS50883">
    <property type="entry name" value="EAL"/>
    <property type="match status" value="1"/>
</dbReference>
<protein>
    <submittedName>
        <fullName evidence="4">Diguanylate cyclase (GGDEF) domain-containing protein</fullName>
    </submittedName>
</protein>
<dbReference type="SUPFAM" id="SSF141868">
    <property type="entry name" value="EAL domain-like"/>
    <property type="match status" value="1"/>
</dbReference>
<dbReference type="InterPro" id="IPR000160">
    <property type="entry name" value="GGDEF_dom"/>
</dbReference>
<keyword evidence="1" id="KW-0812">Transmembrane</keyword>
<dbReference type="PANTHER" id="PTHR33121">
    <property type="entry name" value="CYCLIC DI-GMP PHOSPHODIESTERASE PDEF"/>
    <property type="match status" value="1"/>
</dbReference>
<feature type="transmembrane region" description="Helical" evidence="1">
    <location>
        <begin position="99"/>
        <end position="117"/>
    </location>
</feature>
<dbReference type="PROSITE" id="PS50887">
    <property type="entry name" value="GGDEF"/>
    <property type="match status" value="1"/>
</dbReference>
<dbReference type="Pfam" id="PF00990">
    <property type="entry name" value="GGDEF"/>
    <property type="match status" value="1"/>
</dbReference>
<dbReference type="CDD" id="cd01949">
    <property type="entry name" value="GGDEF"/>
    <property type="match status" value="1"/>
</dbReference>
<dbReference type="SUPFAM" id="SSF55073">
    <property type="entry name" value="Nucleotide cyclase"/>
    <property type="match status" value="1"/>
</dbReference>
<dbReference type="InterPro" id="IPR001633">
    <property type="entry name" value="EAL_dom"/>
</dbReference>
<dbReference type="InterPro" id="IPR035919">
    <property type="entry name" value="EAL_sf"/>
</dbReference>
<dbReference type="Pfam" id="PF00563">
    <property type="entry name" value="EAL"/>
    <property type="match status" value="1"/>
</dbReference>
<feature type="transmembrane region" description="Helical" evidence="1">
    <location>
        <begin position="146"/>
        <end position="164"/>
    </location>
</feature>
<dbReference type="PANTHER" id="PTHR33121:SF71">
    <property type="entry name" value="OXYGEN SENSOR PROTEIN DOSP"/>
    <property type="match status" value="1"/>
</dbReference>
<evidence type="ECO:0000313" key="5">
    <source>
        <dbReference type="Proteomes" id="UP000190395"/>
    </source>
</evidence>
<feature type="transmembrane region" description="Helical" evidence="1">
    <location>
        <begin position="206"/>
        <end position="223"/>
    </location>
</feature>
<keyword evidence="1" id="KW-0472">Membrane</keyword>
<dbReference type="CDD" id="cd01948">
    <property type="entry name" value="EAL"/>
    <property type="match status" value="1"/>
</dbReference>
<dbReference type="Proteomes" id="UP000190395">
    <property type="component" value="Unassembled WGS sequence"/>
</dbReference>
<evidence type="ECO:0000259" key="2">
    <source>
        <dbReference type="PROSITE" id="PS50883"/>
    </source>
</evidence>
<dbReference type="SMART" id="SM00052">
    <property type="entry name" value="EAL"/>
    <property type="match status" value="1"/>
</dbReference>
<sequence length="762" mass="88317">MTLSGIFIVLMGVYCIYLKQNKSPLSKSLFNLHLGAIVSTVLYNISLITTNLLSAYFITSLYYISIHFLVILLTDFIFIFTEMSSSPKYKKFIKVFNKIWLYVFFVDSFILILNPFFHHEFELSRLYINHNVFLCWNAKYFWMFNIHLYLCFALSAVIFGILLVKIIKANRFYKSKYISVFAVFLITLAVNIIFLKSKTNLDFSVLFYSVFSIICSCFTLVTIPRNIQNEMLKQLSDNINIGIFCFNLERKCIYSNTTAKKFFLAKDEILNELKSLLALRKDFVKRNIEIKQDDKTLTLAEEFSYLLDSQKKAYGYILKLNDITEELYKASEELFDSTHDALTGLLTRDAFYSETEKILKSDPNSQYYMICTNIKNFKLVNDLFGSEKGDEFLKEFAKKLKNTQSKTILTGRITGDRFAILINKTEVDEIDALQKIKELEKFTVSLNYKLHIFVGIYKITDINENVSSMFDKAALAIKNISENYSVNVAYYDNDMLSILKKNHEVINAFDDALNNNHFKMYLQPQVRCSDEKVVGAEALVRWETEKGAIHSPASFIKILEDNGLIHELDKFIWEKAVQLLQKWQLLGIDHHISVNVSTRDFYLIPLYETFTSLVKKYGIPPQKLKLEITETALVHDLKRHKKIITDLQKFGFTIEMDDFGSGYSSLTILKNISINILKIDMMFLSKTKHKERSKKILESVIKMAQKLGIKIIVEGVEDKEQAEFLKNLNCDFFQGYLYSKPITVANFESNYISKTNISGGTR</sequence>
<dbReference type="GO" id="GO:0071111">
    <property type="term" value="F:cyclic-guanylate-specific phosphodiesterase activity"/>
    <property type="evidence" value="ECO:0007669"/>
    <property type="project" value="InterPro"/>
</dbReference>
<accession>A0A1T4MKB0</accession>
<dbReference type="Gene3D" id="3.20.20.450">
    <property type="entry name" value="EAL domain"/>
    <property type="match status" value="1"/>
</dbReference>
<organism evidence="4 5">
    <name type="scientific">Treponema berlinense</name>
    <dbReference type="NCBI Taxonomy" id="225004"/>
    <lineage>
        <taxon>Bacteria</taxon>
        <taxon>Pseudomonadati</taxon>
        <taxon>Spirochaetota</taxon>
        <taxon>Spirochaetia</taxon>
        <taxon>Spirochaetales</taxon>
        <taxon>Treponemataceae</taxon>
        <taxon>Treponema</taxon>
    </lineage>
</organism>
<dbReference type="InterPro" id="IPR029787">
    <property type="entry name" value="Nucleotide_cyclase"/>
</dbReference>
<reference evidence="4 5" key="1">
    <citation type="submission" date="2017-02" db="EMBL/GenBank/DDBJ databases">
        <authorList>
            <person name="Peterson S.W."/>
        </authorList>
    </citation>
    <scope>NUCLEOTIDE SEQUENCE [LARGE SCALE GENOMIC DNA]</scope>
    <source>
        <strain evidence="4 5">ATCC BAA-909</strain>
    </source>
</reference>
<dbReference type="InterPro" id="IPR031621">
    <property type="entry name" value="HisKA_7TM"/>
</dbReference>
<keyword evidence="1" id="KW-1133">Transmembrane helix</keyword>
<dbReference type="Gene3D" id="3.30.70.270">
    <property type="match status" value="1"/>
</dbReference>
<evidence type="ECO:0000259" key="3">
    <source>
        <dbReference type="PROSITE" id="PS50887"/>
    </source>
</evidence>
<feature type="transmembrane region" description="Helical" evidence="1">
    <location>
        <begin position="176"/>
        <end position="194"/>
    </location>
</feature>
<dbReference type="STRING" id="225004.SAMN02745152_00901"/>
<name>A0A1T4MKB0_9SPIR</name>
<dbReference type="NCBIfam" id="TIGR00254">
    <property type="entry name" value="GGDEF"/>
    <property type="match status" value="1"/>
</dbReference>
<dbReference type="Pfam" id="PF16927">
    <property type="entry name" value="HisKA_7TM"/>
    <property type="match status" value="1"/>
</dbReference>
<feature type="domain" description="EAL" evidence="2">
    <location>
        <begin position="502"/>
        <end position="755"/>
    </location>
</feature>
<evidence type="ECO:0000313" key="4">
    <source>
        <dbReference type="EMBL" id="SJZ67520.1"/>
    </source>
</evidence>